<evidence type="ECO:0000313" key="2">
    <source>
        <dbReference type="EMBL" id="QNO15771.1"/>
    </source>
</evidence>
<dbReference type="Gene3D" id="3.60.15.10">
    <property type="entry name" value="Ribonuclease Z/Hydroxyacylglutathione hydrolase-like"/>
    <property type="match status" value="1"/>
</dbReference>
<dbReference type="AlphaFoldDB" id="A0A7G9WAQ9"/>
<name>A0A7G9WAQ9_ALKCA</name>
<dbReference type="SUPFAM" id="SSF56281">
    <property type="entry name" value="Metallo-hydrolase/oxidoreductase"/>
    <property type="match status" value="1"/>
</dbReference>
<dbReference type="EMBL" id="CP058559">
    <property type="protein sequence ID" value="QNO15771.1"/>
    <property type="molecule type" value="Genomic_DNA"/>
</dbReference>
<protein>
    <submittedName>
        <fullName evidence="2">MBL fold metallo-hydrolase</fullName>
    </submittedName>
</protein>
<gene>
    <name evidence="2" type="ORF">HYG86_13865</name>
</gene>
<evidence type="ECO:0000259" key="1">
    <source>
        <dbReference type="SMART" id="SM00849"/>
    </source>
</evidence>
<dbReference type="KEGG" id="acae:HYG86_13865"/>
<dbReference type="InterPro" id="IPR052159">
    <property type="entry name" value="Competence_DNA_uptake"/>
</dbReference>
<reference evidence="2 3" key="1">
    <citation type="submission" date="2020-07" db="EMBL/GenBank/DDBJ databases">
        <title>Alkalicella. sp. LB2 genome.</title>
        <authorList>
            <person name="Postec A."/>
            <person name="Quemeneur M."/>
        </authorList>
    </citation>
    <scope>NUCLEOTIDE SEQUENCE [LARGE SCALE GENOMIC DNA]</scope>
    <source>
        <strain evidence="2 3">LB2</strain>
    </source>
</reference>
<dbReference type="InterPro" id="IPR036866">
    <property type="entry name" value="RibonucZ/Hydroxyglut_hydro"/>
</dbReference>
<dbReference type="GO" id="GO:0016787">
    <property type="term" value="F:hydrolase activity"/>
    <property type="evidence" value="ECO:0007669"/>
    <property type="project" value="UniProtKB-KW"/>
</dbReference>
<feature type="domain" description="Metallo-beta-lactamase" evidence="1">
    <location>
        <begin position="48"/>
        <end position="242"/>
    </location>
</feature>
<organism evidence="2 3">
    <name type="scientific">Alkalicella caledoniensis</name>
    <dbReference type="NCBI Taxonomy" id="2731377"/>
    <lineage>
        <taxon>Bacteria</taxon>
        <taxon>Bacillati</taxon>
        <taxon>Bacillota</taxon>
        <taxon>Clostridia</taxon>
        <taxon>Eubacteriales</taxon>
        <taxon>Proteinivoracaceae</taxon>
        <taxon>Alkalicella</taxon>
    </lineage>
</organism>
<dbReference type="InterPro" id="IPR001279">
    <property type="entry name" value="Metallo-B-lactamas"/>
</dbReference>
<keyword evidence="3" id="KW-1185">Reference proteome</keyword>
<dbReference type="InterPro" id="IPR035681">
    <property type="entry name" value="ComA-like_MBL"/>
</dbReference>
<keyword evidence="2" id="KW-0378">Hydrolase</keyword>
<accession>A0A7G9WAQ9</accession>
<proteinExistence type="predicted"/>
<evidence type="ECO:0000313" key="3">
    <source>
        <dbReference type="Proteomes" id="UP000516160"/>
    </source>
</evidence>
<dbReference type="PANTHER" id="PTHR30619">
    <property type="entry name" value="DNA INTERNALIZATION/COMPETENCE PROTEIN COMEC/REC2"/>
    <property type="match status" value="1"/>
</dbReference>
<sequence length="288" mass="32013">MKYNKKILSLVLILALSFILVSCDIILDSEDSKMPTTDLKVHFIDVGQGDSILIQHSEKTILIDGGDRRYGDTVVGYLNNNGVEHIDIVISTHPHADHIGGLIEVLNRLTVDEVIDPGVIHTTKTFEDYLTLIDQKEIIFTQGRAGMSRELAEGMKMEILHPTKPSPRHLNDASIVVRITFGDISFMFTGDAENPSELQMLERNNDFSSQILKVGHHGSSTSTSDEFLQKVSPEIAIIMVGEGNSYGHPHKETLEKLGELNIDVYRTDINGTIVITTDGTEYQIDTQK</sequence>
<dbReference type="RefSeq" id="WP_213166176.1">
    <property type="nucleotide sequence ID" value="NZ_CP058559.1"/>
</dbReference>
<dbReference type="CDD" id="cd07731">
    <property type="entry name" value="ComA-like_MBL-fold"/>
    <property type="match status" value="1"/>
</dbReference>
<dbReference type="PANTHER" id="PTHR30619:SF7">
    <property type="entry name" value="BETA-LACTAMASE DOMAIN PROTEIN"/>
    <property type="match status" value="1"/>
</dbReference>
<dbReference type="Pfam" id="PF00753">
    <property type="entry name" value="Lactamase_B"/>
    <property type="match status" value="1"/>
</dbReference>
<dbReference type="Proteomes" id="UP000516160">
    <property type="component" value="Chromosome"/>
</dbReference>
<dbReference type="SMART" id="SM00849">
    <property type="entry name" value="Lactamase_B"/>
    <property type="match status" value="1"/>
</dbReference>
<dbReference type="PROSITE" id="PS51257">
    <property type="entry name" value="PROKAR_LIPOPROTEIN"/>
    <property type="match status" value="1"/>
</dbReference>